<feature type="region of interest" description="Disordered" evidence="1">
    <location>
        <begin position="20"/>
        <end position="52"/>
    </location>
</feature>
<dbReference type="AlphaFoldDB" id="A0AAD7BXV1"/>
<proteinExistence type="predicted"/>
<dbReference type="Proteomes" id="UP001221757">
    <property type="component" value="Unassembled WGS sequence"/>
</dbReference>
<comment type="caution">
    <text evidence="2">The sequence shown here is derived from an EMBL/GenBank/DDBJ whole genome shotgun (WGS) entry which is preliminary data.</text>
</comment>
<feature type="region of interest" description="Disordered" evidence="1">
    <location>
        <begin position="326"/>
        <end position="366"/>
    </location>
</feature>
<dbReference type="EMBL" id="JARKIE010000491">
    <property type="protein sequence ID" value="KAJ7633299.1"/>
    <property type="molecule type" value="Genomic_DNA"/>
</dbReference>
<reference evidence="2" key="1">
    <citation type="submission" date="2023-03" db="EMBL/GenBank/DDBJ databases">
        <title>Massive genome expansion in bonnet fungi (Mycena s.s.) driven by repeated elements and novel gene families across ecological guilds.</title>
        <authorList>
            <consortium name="Lawrence Berkeley National Laboratory"/>
            <person name="Harder C.B."/>
            <person name="Miyauchi S."/>
            <person name="Viragh M."/>
            <person name="Kuo A."/>
            <person name="Thoen E."/>
            <person name="Andreopoulos B."/>
            <person name="Lu D."/>
            <person name="Skrede I."/>
            <person name="Drula E."/>
            <person name="Henrissat B."/>
            <person name="Morin E."/>
            <person name="Kohler A."/>
            <person name="Barry K."/>
            <person name="LaButti K."/>
            <person name="Morin E."/>
            <person name="Salamov A."/>
            <person name="Lipzen A."/>
            <person name="Mereny Z."/>
            <person name="Hegedus B."/>
            <person name="Baldrian P."/>
            <person name="Stursova M."/>
            <person name="Weitz H."/>
            <person name="Taylor A."/>
            <person name="Grigoriev I.V."/>
            <person name="Nagy L.G."/>
            <person name="Martin F."/>
            <person name="Kauserud H."/>
        </authorList>
    </citation>
    <scope>NUCLEOTIDE SEQUENCE</scope>
    <source>
        <strain evidence="2">CBHHK067</strain>
    </source>
</reference>
<protein>
    <submittedName>
        <fullName evidence="2">Uncharacterized protein</fullName>
    </submittedName>
</protein>
<evidence type="ECO:0000313" key="2">
    <source>
        <dbReference type="EMBL" id="KAJ7633299.1"/>
    </source>
</evidence>
<accession>A0AAD7BXV1</accession>
<feature type="compositionally biased region" description="Acidic residues" evidence="1">
    <location>
        <begin position="349"/>
        <end position="366"/>
    </location>
</feature>
<evidence type="ECO:0000256" key="1">
    <source>
        <dbReference type="SAM" id="MobiDB-lite"/>
    </source>
</evidence>
<name>A0AAD7BXV1_MYCRO</name>
<gene>
    <name evidence="2" type="ORF">B0H17DRAFT_961776</name>
</gene>
<evidence type="ECO:0000313" key="3">
    <source>
        <dbReference type="Proteomes" id="UP001221757"/>
    </source>
</evidence>
<keyword evidence="3" id="KW-1185">Reference proteome</keyword>
<organism evidence="2 3">
    <name type="scientific">Mycena rosella</name>
    <name type="common">Pink bonnet</name>
    <name type="synonym">Agaricus rosellus</name>
    <dbReference type="NCBI Taxonomy" id="1033263"/>
    <lineage>
        <taxon>Eukaryota</taxon>
        <taxon>Fungi</taxon>
        <taxon>Dikarya</taxon>
        <taxon>Basidiomycota</taxon>
        <taxon>Agaricomycotina</taxon>
        <taxon>Agaricomycetes</taxon>
        <taxon>Agaricomycetidae</taxon>
        <taxon>Agaricales</taxon>
        <taxon>Marasmiineae</taxon>
        <taxon>Mycenaceae</taxon>
        <taxon>Mycena</taxon>
    </lineage>
</organism>
<feature type="non-terminal residue" evidence="2">
    <location>
        <position position="1"/>
    </location>
</feature>
<sequence>AARDQQQKANDARKELHALKRQLADVTNADDSAPQHGRKRKKMVDGGSEEDTKEIKKLGHKFVMMKMIWLPDLSGTIHTKLDDQYNPLERFENRASKVQGELADLLDLLPQKFHGEIMQSEWLIKTFHEAMQNQRSNTHTRLRSQCGPEIFDCTAIDLFSIESRRDKFRQMIGYVERDDGSARYDRFNVPLLHKNYNGSFDIETVFRGPILHLASLFGGHKCALLTTKALTAMKKTGKPNQATGQTVSHLWALDHCTPGSIGGTAIFARWAVSADTTLTAQGVQTGINWHADLEKYIQYLQNGLDKRKASVLKLFREWDELFFPDSETSLARNNDDEDREDQTTKDVMDMLDADEEEAPAEPQTDE</sequence>